<accession>A0A8T0V4D6</accession>
<comment type="caution">
    <text evidence="1">The sequence shown here is derived from an EMBL/GenBank/DDBJ whole genome shotgun (WGS) entry which is preliminary data.</text>
</comment>
<gene>
    <name evidence="1" type="ORF">PVAP13_3KG380189</name>
</gene>
<proteinExistence type="predicted"/>
<name>A0A8T0V4D6_PANVG</name>
<keyword evidence="2" id="KW-1185">Reference proteome</keyword>
<dbReference type="AlphaFoldDB" id="A0A8T0V4D6"/>
<sequence length="208" mass="23566">MSSSSARGGPWNGDGGRRSSPIPYRRGPFNYEPAINCHCGTKVALWISWSDDNLDVVWRVRLWDSMKGLLTHSWRPCLWPCLMKRERTYLWFWPEGGRNGAPAVWAMKCERTELKSALADAVVKMELQKKEITALKEANEALKAGNRAHFVVDLDLGLCGATVMAVVIEIAPRRKEKDRAWCSWLLLKLSSLVVLGQNIMQMLIQTSH</sequence>
<organism evidence="1 2">
    <name type="scientific">Panicum virgatum</name>
    <name type="common">Blackwell switchgrass</name>
    <dbReference type="NCBI Taxonomy" id="38727"/>
    <lineage>
        <taxon>Eukaryota</taxon>
        <taxon>Viridiplantae</taxon>
        <taxon>Streptophyta</taxon>
        <taxon>Embryophyta</taxon>
        <taxon>Tracheophyta</taxon>
        <taxon>Spermatophyta</taxon>
        <taxon>Magnoliopsida</taxon>
        <taxon>Liliopsida</taxon>
        <taxon>Poales</taxon>
        <taxon>Poaceae</taxon>
        <taxon>PACMAD clade</taxon>
        <taxon>Panicoideae</taxon>
        <taxon>Panicodae</taxon>
        <taxon>Paniceae</taxon>
        <taxon>Panicinae</taxon>
        <taxon>Panicum</taxon>
        <taxon>Panicum sect. Hiantes</taxon>
    </lineage>
</organism>
<protein>
    <submittedName>
        <fullName evidence="1">Uncharacterized protein</fullName>
    </submittedName>
</protein>
<dbReference type="Proteomes" id="UP000823388">
    <property type="component" value="Chromosome 3K"/>
</dbReference>
<evidence type="ECO:0000313" key="1">
    <source>
        <dbReference type="EMBL" id="KAG2628356.1"/>
    </source>
</evidence>
<evidence type="ECO:0000313" key="2">
    <source>
        <dbReference type="Proteomes" id="UP000823388"/>
    </source>
</evidence>
<reference evidence="1" key="1">
    <citation type="submission" date="2020-05" db="EMBL/GenBank/DDBJ databases">
        <title>WGS assembly of Panicum virgatum.</title>
        <authorList>
            <person name="Lovell J.T."/>
            <person name="Jenkins J."/>
            <person name="Shu S."/>
            <person name="Juenger T.E."/>
            <person name="Schmutz J."/>
        </authorList>
    </citation>
    <scope>NUCLEOTIDE SEQUENCE</scope>
    <source>
        <strain evidence="1">AP13</strain>
    </source>
</reference>
<dbReference type="EMBL" id="CM029041">
    <property type="protein sequence ID" value="KAG2628356.1"/>
    <property type="molecule type" value="Genomic_DNA"/>
</dbReference>